<evidence type="ECO:0000313" key="3">
    <source>
        <dbReference type="Proteomes" id="UP000231259"/>
    </source>
</evidence>
<dbReference type="RefSeq" id="WP_099912917.1">
    <property type="nucleotide sequence ID" value="NZ_AWWI01000146.1"/>
</dbReference>
<evidence type="ECO:0000256" key="1">
    <source>
        <dbReference type="SAM" id="Phobius"/>
    </source>
</evidence>
<evidence type="ECO:0000313" key="2">
    <source>
        <dbReference type="EMBL" id="PIL17923.1"/>
    </source>
</evidence>
<accession>A0A2G8R8U7</accession>
<keyword evidence="1" id="KW-0812">Transmembrane</keyword>
<comment type="caution">
    <text evidence="2">The sequence shown here is derived from an EMBL/GenBank/DDBJ whole genome shotgun (WGS) entry which is preliminary data.</text>
</comment>
<gene>
    <name evidence="2" type="ORF">P775_22465</name>
</gene>
<feature type="transmembrane region" description="Helical" evidence="1">
    <location>
        <begin position="163"/>
        <end position="182"/>
    </location>
</feature>
<dbReference type="AlphaFoldDB" id="A0A2G8R8U7"/>
<organism evidence="2 3">
    <name type="scientific">Puniceibacterium antarcticum</name>
    <dbReference type="NCBI Taxonomy" id="1206336"/>
    <lineage>
        <taxon>Bacteria</taxon>
        <taxon>Pseudomonadati</taxon>
        <taxon>Pseudomonadota</taxon>
        <taxon>Alphaproteobacteria</taxon>
        <taxon>Rhodobacterales</taxon>
        <taxon>Paracoccaceae</taxon>
        <taxon>Puniceibacterium</taxon>
    </lineage>
</organism>
<keyword evidence="3" id="KW-1185">Reference proteome</keyword>
<dbReference type="EMBL" id="AWWI01000146">
    <property type="protein sequence ID" value="PIL17923.1"/>
    <property type="molecule type" value="Genomic_DNA"/>
</dbReference>
<dbReference type="OrthoDB" id="7875742at2"/>
<evidence type="ECO:0008006" key="4">
    <source>
        <dbReference type="Google" id="ProtNLM"/>
    </source>
</evidence>
<protein>
    <recommendedName>
        <fullName evidence="4">Aspartate carbamoyltransferase catalytic subunit</fullName>
    </recommendedName>
</protein>
<proteinExistence type="predicted"/>
<name>A0A2G8R8U7_9RHOB</name>
<keyword evidence="1" id="KW-0472">Membrane</keyword>
<reference evidence="2 3" key="1">
    <citation type="submission" date="2013-09" db="EMBL/GenBank/DDBJ databases">
        <title>Genome sequencing of Phaeobacter antarcticus sp. nov. SM1211.</title>
        <authorList>
            <person name="Zhang X.-Y."/>
            <person name="Liu C."/>
            <person name="Chen X.-L."/>
            <person name="Xie B.-B."/>
            <person name="Qin Q.-L."/>
            <person name="Rong J.-C."/>
            <person name="Zhang Y.-Z."/>
        </authorList>
    </citation>
    <scope>NUCLEOTIDE SEQUENCE [LARGE SCALE GENOMIC DNA]</scope>
    <source>
        <strain evidence="2 3">SM1211</strain>
    </source>
</reference>
<keyword evidence="1" id="KW-1133">Transmembrane helix</keyword>
<dbReference type="Proteomes" id="UP000231259">
    <property type="component" value="Unassembled WGS sequence"/>
</dbReference>
<sequence>MIQMTVPDHETGVLRIFVIDLPPETVDRFVTEAATGEWPVRYALGASLLREAYVETVAIRDLGAMPLSTYLAEGYGLTGDDFRAARPQLDALKGHVLLLPSAALGRIEQHLKISPPLRWIGTFSEDTRPADLTPLRSKSAKGILSGGPAGGPASRGSSTLLKLLVMGLGIIVLAVLFLAFGFR</sequence>